<keyword evidence="5" id="KW-1185">Reference proteome</keyword>
<proteinExistence type="predicted"/>
<accession>A0A176VZ47</accession>
<evidence type="ECO:0000256" key="1">
    <source>
        <dbReference type="ARBA" id="ARBA00022574"/>
    </source>
</evidence>
<feature type="compositionally biased region" description="Basic and acidic residues" evidence="3">
    <location>
        <begin position="31"/>
        <end position="52"/>
    </location>
</feature>
<evidence type="ECO:0000256" key="2">
    <source>
        <dbReference type="ARBA" id="ARBA00022737"/>
    </source>
</evidence>
<dbReference type="InterPro" id="IPR052254">
    <property type="entry name" value="CUL4-DDB1_E3_ligase_receptor"/>
</dbReference>
<dbReference type="PANTHER" id="PTHR44472:SF1">
    <property type="entry name" value="DDB1 AND CUL4 ASSOCIATED FACTOR 4"/>
    <property type="match status" value="1"/>
</dbReference>
<evidence type="ECO:0000313" key="4">
    <source>
        <dbReference type="EMBL" id="OAE25663.1"/>
    </source>
</evidence>
<dbReference type="PANTHER" id="PTHR44472">
    <property type="entry name" value="DDB1- AND CUL4-ASSOCIATED FACTOR 4-RELATED"/>
    <property type="match status" value="1"/>
</dbReference>
<keyword evidence="2" id="KW-0677">Repeat</keyword>
<name>A0A176VZ47_MARPO</name>
<dbReference type="EMBL" id="LVLJ01002295">
    <property type="protein sequence ID" value="OAE25663.1"/>
    <property type="molecule type" value="Genomic_DNA"/>
</dbReference>
<sequence>MGSKRPPPDLPGMYFDVERNRYFPLKSRMSTNEDSRMKSAAEQLRQDEESARSAREDAILYKRRIPKTAFSAMEKSEDGNAILRLLYQRELSGHNWRKRAGANCSVFERQILESYTGHMNSSRVQPPKIWTYLSVHCDGGIEQCRLDIQTASGQVEVDAMVVGGFNEVQTLQVCGPEDISIWGDGSFMSQNNPRLKAGAAILDIERSEVYRTFIAKSSVLAQQFDNSVSISYSSVQSSLNLVEENDMSLLRSNEFYLIASAMDGQKENSAAYQREFAGTLLTFQIEIVRSGLDLAVQEGVNPTLELERYGSLMGEQQERTRKDRSVVRSISPRWACRFRSTDWNISTYAYGVQLVKITIRQGRS</sequence>
<gene>
    <name evidence="4" type="ORF">AXG93_4368s1230</name>
</gene>
<dbReference type="Proteomes" id="UP000077202">
    <property type="component" value="Unassembled WGS sequence"/>
</dbReference>
<feature type="region of interest" description="Disordered" evidence="3">
    <location>
        <begin position="26"/>
        <end position="52"/>
    </location>
</feature>
<evidence type="ECO:0000313" key="5">
    <source>
        <dbReference type="Proteomes" id="UP000077202"/>
    </source>
</evidence>
<reference evidence="4" key="1">
    <citation type="submission" date="2016-03" db="EMBL/GenBank/DDBJ databases">
        <title>Mechanisms controlling the formation of the plant cell surface in tip-growing cells are functionally conserved among land plants.</title>
        <authorList>
            <person name="Honkanen S."/>
            <person name="Jones V.A."/>
            <person name="Morieri G."/>
            <person name="Champion C."/>
            <person name="Hetherington A.J."/>
            <person name="Kelly S."/>
            <person name="Saint-Marcoux D."/>
            <person name="Proust H."/>
            <person name="Prescott H."/>
            <person name="Dolan L."/>
        </authorList>
    </citation>
    <scope>NUCLEOTIDE SEQUENCE [LARGE SCALE GENOMIC DNA]</scope>
    <source>
        <tissue evidence="4">Whole gametophyte</tissue>
    </source>
</reference>
<protein>
    <submittedName>
        <fullName evidence="4">Uncharacterized protein</fullName>
    </submittedName>
</protein>
<keyword evidence="1" id="KW-0853">WD repeat</keyword>
<comment type="caution">
    <text evidence="4">The sequence shown here is derived from an EMBL/GenBank/DDBJ whole genome shotgun (WGS) entry which is preliminary data.</text>
</comment>
<organism evidence="4 5">
    <name type="scientific">Marchantia polymorpha subsp. ruderalis</name>
    <dbReference type="NCBI Taxonomy" id="1480154"/>
    <lineage>
        <taxon>Eukaryota</taxon>
        <taxon>Viridiplantae</taxon>
        <taxon>Streptophyta</taxon>
        <taxon>Embryophyta</taxon>
        <taxon>Marchantiophyta</taxon>
        <taxon>Marchantiopsida</taxon>
        <taxon>Marchantiidae</taxon>
        <taxon>Marchantiales</taxon>
        <taxon>Marchantiaceae</taxon>
        <taxon>Marchantia</taxon>
    </lineage>
</organism>
<evidence type="ECO:0000256" key="3">
    <source>
        <dbReference type="SAM" id="MobiDB-lite"/>
    </source>
</evidence>
<dbReference type="AlphaFoldDB" id="A0A176VZ47"/>